<feature type="domain" description="DUF2921" evidence="13">
    <location>
        <begin position="974"/>
        <end position="1156"/>
    </location>
</feature>
<dbReference type="EC" id="2.3.2.27" evidence="4"/>
<feature type="transmembrane region" description="Helical" evidence="10">
    <location>
        <begin position="883"/>
        <end position="902"/>
    </location>
</feature>
<feature type="transmembrane region" description="Helical" evidence="10">
    <location>
        <begin position="639"/>
        <end position="662"/>
    </location>
</feature>
<dbReference type="Proteomes" id="UP000593576">
    <property type="component" value="Unassembled WGS sequence"/>
</dbReference>
<keyword evidence="15" id="KW-1185">Reference proteome</keyword>
<keyword evidence="9 10" id="KW-0472">Membrane</keyword>
<dbReference type="InterPro" id="IPR021319">
    <property type="entry name" value="DUF2921"/>
</dbReference>
<reference evidence="14 15" key="1">
    <citation type="journal article" date="2019" name="Genome Biol. Evol.">
        <title>Insights into the evolution of the New World diploid cottons (Gossypium, subgenus Houzingenia) based on genome sequencing.</title>
        <authorList>
            <person name="Grover C.E."/>
            <person name="Arick M.A. 2nd"/>
            <person name="Thrash A."/>
            <person name="Conover J.L."/>
            <person name="Sanders W.S."/>
            <person name="Peterson D.G."/>
            <person name="Frelichowski J.E."/>
            <person name="Scheffler J.A."/>
            <person name="Scheffler B.E."/>
            <person name="Wendel J.F."/>
        </authorList>
    </citation>
    <scope>NUCLEOTIDE SEQUENCE [LARGE SCALE GENOMIC DNA]</scope>
    <source>
        <strain evidence="14">1</strain>
        <tissue evidence="14">Leaf</tissue>
    </source>
</reference>
<keyword evidence="8 10" id="KW-1133">Transmembrane helix</keyword>
<sequence>MKPSMCLWICTLKISLLCFSFSVKPVSSVLHSYSDHCFSIVPEPVPNSEPPGYEFGSFGPSQSGFYYSEGDFRVVSSNITRYTNSFSFYTAAVSQTDKDGVFMIEGSFELQSPFVLQSLLYGSGSSKGSVSTPHVPPTVADYTNPFILKLHGFWYESLGELCMVGTGSSYLKEGTLLTPVAVLKLHNIKTSSSITSLITGTLESLSPSNDSNYFEPISILLFPQLNYKFTFVSGDSADELSDGSDPEKNLPVYDVLQGRSFCSKFTSLVFRNVYNLQYTGCRSNKKCLPSDGVIANLPGSMSLSAVDCSDVLKRVQILLTFDDNTKLSRHEKRFDPNTTLIGEGIWDDKKNQLHVLLCRFLNIGISWSNAHVGDCTTRLSLRFPAIWSIKETSTIMGQIWTNKTVDDSGYFEKIVFRSTENRIDTLYRSKYEYTELDRVSNLCTEKKLARNKRQRYPSPKFSGMRFSISVKNSKGRAGWGFADALTVNNQLYKHTHLMFAAINDDFERLTRWEPQGRVNISYIIDIKWHTPPKLTNEGSASIALDEKMEITAEGIYDADTGGLCMVGCRKIASIDLFGNASMDCDIILNFQFAPVKGFKNERYIRGRIRSIREKSDLLYFHPLDVSSVAYSREQARHTIWTMDLEIAMVVISQTLVCLFVRSQFYHSKRQPNRLPFTSLVMLVIFTLGQLIPLVLNYEALFHQKNDQGTVLFQTGGWLEVNEIIVRITSMVAFLLQLRILQQAFLSRSNNRNGKGLWFAEKMSLLVTLPLYLYGAFVVLLADRGNYRCDTVLLPTRPVDYWQRSTWDDLKSYAGLISDGFLLPQILFNIFSSSTGNALSPSFYIGTSLVRLLPHAYDLYCDHSYVEYKGTSIYANPAKDFFSTAWDVIILIGVLLLAAIIYLQQQFGGARKRNAQRAEDPLRVSVVSVGNCDETFNVSMAMYDHCSPIVPESVPNSKPPIYELVKSVSSVAHTYSDHCYSIVPEPVPKSEPPVYEFGPFGPSQSGFYYSDGDFRVVTANITRHTNLFSFYTTAVRQTDKDGVFMIEGSFELQGLLESVLYGSGSSQLSVPPRVPPAVADYSNPFILKLHGFWSESSGELCMVGTGSALLQEGTLLTPVAVLKLYNIKTSSSITTLITGTLESLSPSNDNNYFETISILMPPQLNYEFTIVPGDSVDEISSESDFEENFPIDSVLQGRSFCSKFTSLVFRNVFNLQYTGCRSSKKCLPGDVVIANLPCSISLSAINCTGVLKRVRIFLKFDDNTKHSRHDKRFDPSSTLIGEGIWDDKKNQLHVLLCRFLDIENSWSNAHVGDCTTRLSLRFPTIWSIKETSTIMGQIWTNKTEDDSGYFENIVFRSTENHMHALPDLKYEYTEHYRVSNLCPEKKLGRNRKRRYPSPNSIGMKFNMLVESSEGRTGWGSANALTVNSQLYMHARLIFASIRDDFSKPTRWEPQGRANISYRIDIKWHTPPKLTDEDNASIVPDEKMEITAEGIYDADTGGLCMIGCRKLDQPLGNASIDCGILLNFQFAPVKGLENGGYIRGEIKSIREKSDLLYFDHLDVSSVAYNREQARHTIWTMDLEIALVVISQTLVCLSVRSQFYHSKRHPNSLPFTSLVMLVILALGQLIPLVLNYEALFNHKNDQGTVLFQTGGWLEANEVIIRITSMVAFLLYFRILQQAFSSRSKDGNGKGLWFAEKMTLLVTLPLYVSGAIIVLLVDRANYKRDIVLLPISPVDYWQRSTLDDLKSYAGLISDGFLLPQILFNIFSNSRENALRPSFYISTSLVRLLPHVYDLYCDHSYVEYKGTFIYANPAENFFSTVWDVIIPIGVLLFAAIIYLQQQFGGCCIVPKRFRWSESYENIPMVSES</sequence>
<feature type="domain" description="DUF2921" evidence="13">
    <location>
        <begin position="449"/>
        <end position="624"/>
    </location>
</feature>
<evidence type="ECO:0000313" key="15">
    <source>
        <dbReference type="Proteomes" id="UP000593576"/>
    </source>
</evidence>
<protein>
    <recommendedName>
        <fullName evidence="4">RING-type E3 ubiquitin transferase</fullName>
        <ecNumber evidence="4">2.3.2.27</ecNumber>
    </recommendedName>
</protein>
<feature type="domain" description="DUF2921" evidence="13">
    <location>
        <begin position="1193"/>
        <end position="1352"/>
    </location>
</feature>
<name>A0A7J9N2I0_GOSSC</name>
<feature type="chain" id="PRO_5029516897" description="RING-type E3 ubiquitin transferase" evidence="11">
    <location>
        <begin position="29"/>
        <end position="1867"/>
    </location>
</feature>
<feature type="transmembrane region" description="Helical" evidence="10">
    <location>
        <begin position="762"/>
        <end position="781"/>
    </location>
</feature>
<keyword evidence="5" id="KW-0808">Transferase</keyword>
<evidence type="ECO:0000256" key="8">
    <source>
        <dbReference type="ARBA" id="ARBA00022989"/>
    </source>
</evidence>
<feature type="signal peptide" evidence="11">
    <location>
        <begin position="1"/>
        <end position="28"/>
    </location>
</feature>
<keyword evidence="11" id="KW-0732">Signal</keyword>
<dbReference type="PANTHER" id="PTHR33389">
    <property type="entry name" value="FAMILY PROTEIN, PUTATIVE (DUF2921)-RELATED"/>
    <property type="match status" value="1"/>
</dbReference>
<evidence type="ECO:0000313" key="14">
    <source>
        <dbReference type="EMBL" id="MBA0877276.1"/>
    </source>
</evidence>
<evidence type="ECO:0000256" key="9">
    <source>
        <dbReference type="ARBA" id="ARBA00023136"/>
    </source>
</evidence>
<evidence type="ECO:0000256" key="3">
    <source>
        <dbReference type="ARBA" id="ARBA00004906"/>
    </source>
</evidence>
<dbReference type="OrthoDB" id="607498at2759"/>
<comment type="pathway">
    <text evidence="3">Protein modification; protein ubiquitination.</text>
</comment>
<evidence type="ECO:0000256" key="11">
    <source>
        <dbReference type="SAM" id="SignalP"/>
    </source>
</evidence>
<dbReference type="GO" id="GO:0061630">
    <property type="term" value="F:ubiquitin protein ligase activity"/>
    <property type="evidence" value="ECO:0007669"/>
    <property type="project" value="UniProtKB-EC"/>
</dbReference>
<evidence type="ECO:0000256" key="10">
    <source>
        <dbReference type="SAM" id="Phobius"/>
    </source>
</evidence>
<feature type="transmembrane region" description="Helical" evidence="10">
    <location>
        <begin position="1698"/>
        <end position="1717"/>
    </location>
</feature>
<feature type="transmembrane region" description="Helical" evidence="10">
    <location>
        <begin position="1610"/>
        <end position="1631"/>
    </location>
</feature>
<feature type="domain" description="DUF2921" evidence="13">
    <location>
        <begin position="1379"/>
        <end position="1559"/>
    </location>
</feature>
<feature type="domain" description="DUF2921" evidence="13">
    <location>
        <begin position="258"/>
        <end position="414"/>
    </location>
</feature>
<evidence type="ECO:0000256" key="7">
    <source>
        <dbReference type="ARBA" id="ARBA00022786"/>
    </source>
</evidence>
<feature type="transmembrane region" description="Helical" evidence="10">
    <location>
        <begin position="1815"/>
        <end position="1838"/>
    </location>
</feature>
<evidence type="ECO:0000259" key="13">
    <source>
        <dbReference type="Pfam" id="PF25333"/>
    </source>
</evidence>
<feature type="domain" description="DUF2921" evidence="13">
    <location>
        <begin position="33"/>
        <end position="218"/>
    </location>
</feature>
<dbReference type="PANTHER" id="PTHR33389:SF17">
    <property type="entry name" value="DUF2921 FAMILY PROTEIN"/>
    <property type="match status" value="1"/>
</dbReference>
<evidence type="ECO:0000256" key="1">
    <source>
        <dbReference type="ARBA" id="ARBA00000900"/>
    </source>
</evidence>
<evidence type="ECO:0000256" key="5">
    <source>
        <dbReference type="ARBA" id="ARBA00022679"/>
    </source>
</evidence>
<evidence type="ECO:0000256" key="4">
    <source>
        <dbReference type="ARBA" id="ARBA00012483"/>
    </source>
</evidence>
<dbReference type="EMBL" id="JABFAF010267751">
    <property type="protein sequence ID" value="MBA0877276.1"/>
    <property type="molecule type" value="Genomic_DNA"/>
</dbReference>
<keyword evidence="6 10" id="KW-0812">Transmembrane</keyword>
<evidence type="ECO:0000256" key="2">
    <source>
        <dbReference type="ARBA" id="ARBA00004127"/>
    </source>
</evidence>
<keyword evidence="7" id="KW-0833">Ubl conjugation pathway</keyword>
<feature type="transmembrane region" description="Helical" evidence="10">
    <location>
        <begin position="1659"/>
        <end position="1677"/>
    </location>
</feature>
<comment type="catalytic activity">
    <reaction evidence="1">
        <text>S-ubiquitinyl-[E2 ubiquitin-conjugating enzyme]-L-cysteine + [acceptor protein]-L-lysine = [E2 ubiquitin-conjugating enzyme]-L-cysteine + N(6)-ubiquitinyl-[acceptor protein]-L-lysine.</text>
        <dbReference type="EC" id="2.3.2.27"/>
    </reaction>
</comment>
<gene>
    <name evidence="14" type="ORF">Goshw_030417</name>
</gene>
<evidence type="ECO:0000256" key="6">
    <source>
        <dbReference type="ARBA" id="ARBA00022692"/>
    </source>
</evidence>
<feature type="domain" description="SWEET-like" evidence="12">
    <location>
        <begin position="635"/>
        <end position="909"/>
    </location>
</feature>
<dbReference type="InterPro" id="IPR057425">
    <property type="entry name" value="DUF2921_N"/>
</dbReference>
<dbReference type="Pfam" id="PF11145">
    <property type="entry name" value="DUF2921"/>
    <property type="match status" value="2"/>
</dbReference>
<comment type="subcellular location">
    <subcellularLocation>
        <location evidence="2">Endomembrane system</location>
        <topology evidence="2">Multi-pass membrane protein</topology>
    </subcellularLocation>
</comment>
<proteinExistence type="predicted"/>
<feature type="domain" description="SWEET-like" evidence="12">
    <location>
        <begin position="1571"/>
        <end position="1852"/>
    </location>
</feature>
<comment type="caution">
    <text evidence="14">The sequence shown here is derived from an EMBL/GenBank/DDBJ whole genome shotgun (WGS) entry which is preliminary data.</text>
</comment>
<dbReference type="GO" id="GO:0012505">
    <property type="term" value="C:endomembrane system"/>
    <property type="evidence" value="ECO:0007669"/>
    <property type="project" value="UniProtKB-SubCell"/>
</dbReference>
<evidence type="ECO:0000259" key="12">
    <source>
        <dbReference type="Pfam" id="PF11145"/>
    </source>
</evidence>
<organism evidence="14 15">
    <name type="scientific">Gossypium schwendimanii</name>
    <name type="common">Cotton</name>
    <dbReference type="NCBI Taxonomy" id="34291"/>
    <lineage>
        <taxon>Eukaryota</taxon>
        <taxon>Viridiplantae</taxon>
        <taxon>Streptophyta</taxon>
        <taxon>Embryophyta</taxon>
        <taxon>Tracheophyta</taxon>
        <taxon>Spermatophyta</taxon>
        <taxon>Magnoliopsida</taxon>
        <taxon>eudicotyledons</taxon>
        <taxon>Gunneridae</taxon>
        <taxon>Pentapetalae</taxon>
        <taxon>rosids</taxon>
        <taxon>malvids</taxon>
        <taxon>Malvales</taxon>
        <taxon>Malvaceae</taxon>
        <taxon>Malvoideae</taxon>
        <taxon>Gossypium</taxon>
    </lineage>
</organism>
<feature type="transmembrane region" description="Helical" evidence="10">
    <location>
        <begin position="674"/>
        <end position="695"/>
    </location>
</feature>
<accession>A0A7J9N2I0</accession>
<dbReference type="Pfam" id="PF25333">
    <property type="entry name" value="DUF2921_N"/>
    <property type="match status" value="6"/>
</dbReference>